<organism evidence="10 11">
    <name type="scientific">Chaetoceros tenuissimus</name>
    <dbReference type="NCBI Taxonomy" id="426638"/>
    <lineage>
        <taxon>Eukaryota</taxon>
        <taxon>Sar</taxon>
        <taxon>Stramenopiles</taxon>
        <taxon>Ochrophyta</taxon>
        <taxon>Bacillariophyta</taxon>
        <taxon>Coscinodiscophyceae</taxon>
        <taxon>Chaetocerotophycidae</taxon>
        <taxon>Chaetocerotales</taxon>
        <taxon>Chaetocerotaceae</taxon>
        <taxon>Chaetoceros</taxon>
    </lineage>
</organism>
<reference evidence="10 11" key="1">
    <citation type="journal article" date="2021" name="Sci. Rep.">
        <title>The genome of the diatom Chaetoceros tenuissimus carries an ancient integrated fragment of an extant virus.</title>
        <authorList>
            <person name="Hongo Y."/>
            <person name="Kimura K."/>
            <person name="Takaki Y."/>
            <person name="Yoshida Y."/>
            <person name="Baba S."/>
            <person name="Kobayashi G."/>
            <person name="Nagasaki K."/>
            <person name="Hano T."/>
            <person name="Tomaru Y."/>
        </authorList>
    </citation>
    <scope>NUCLEOTIDE SEQUENCE [LARGE SCALE GENOMIC DNA]</scope>
    <source>
        <strain evidence="10 11">NIES-3715</strain>
    </source>
</reference>
<name>A0AAD3CRJ0_9STRA</name>
<gene>
    <name evidence="10" type="ORF">CTEN210_06006</name>
</gene>
<dbReference type="Gene3D" id="1.10.3460.10">
    <property type="entry name" value="Chlorophyll a/b binding protein domain"/>
    <property type="match status" value="2"/>
</dbReference>
<dbReference type="GO" id="GO:0030076">
    <property type="term" value="C:light-harvesting complex"/>
    <property type="evidence" value="ECO:0007669"/>
    <property type="project" value="UniProtKB-KW"/>
</dbReference>
<evidence type="ECO:0000256" key="8">
    <source>
        <dbReference type="PIRSR" id="PIRSR601344-1"/>
    </source>
</evidence>
<evidence type="ECO:0000256" key="2">
    <source>
        <dbReference type="ARBA" id="ARBA00004229"/>
    </source>
</evidence>
<evidence type="ECO:0000313" key="11">
    <source>
        <dbReference type="Proteomes" id="UP001054902"/>
    </source>
</evidence>
<feature type="binding site" evidence="8">
    <location>
        <position position="73"/>
    </location>
    <ligand>
        <name>chlorophyll a</name>
        <dbReference type="ChEBI" id="CHEBI:58416"/>
        <label>1</label>
    </ligand>
</feature>
<dbReference type="InterPro" id="IPR001344">
    <property type="entry name" value="Chloro_AB-bd_pln"/>
</dbReference>
<comment type="similarity">
    <text evidence="3">Belongs to the fucoxanthin chlorophyll protein family.</text>
</comment>
<sequence>MKTAAILSLLAASASAFAPAPVSKSSTSLAGSVFDDYVGAKDFRGADFKFDPLKLSETYEPFQAWFRECELRHGRTAMLAVVGFWATDFSGPMYQLALWIGLFDLIVTAPACQALGEGEREAGDFGWKWFAPSGKEAFDKKRESELLNGRLAMCAVGGIATQSIINGHGFPYV</sequence>
<keyword evidence="11" id="KW-1185">Reference proteome</keyword>
<keyword evidence="7" id="KW-0437">Light-harvesting polypeptide</keyword>
<dbReference type="AlphaFoldDB" id="A0AAD3CRJ0"/>
<dbReference type="PANTHER" id="PTHR21649">
    <property type="entry name" value="CHLOROPHYLL A/B BINDING PROTEIN"/>
    <property type="match status" value="1"/>
</dbReference>
<dbReference type="GO" id="GO:0009765">
    <property type="term" value="P:photosynthesis, light harvesting"/>
    <property type="evidence" value="ECO:0007669"/>
    <property type="project" value="InterPro"/>
</dbReference>
<evidence type="ECO:0000256" key="5">
    <source>
        <dbReference type="ARBA" id="ARBA00022531"/>
    </source>
</evidence>
<dbReference type="GO" id="GO:0009507">
    <property type="term" value="C:chloroplast"/>
    <property type="evidence" value="ECO:0007669"/>
    <property type="project" value="UniProtKB-SubCell"/>
</dbReference>
<dbReference type="SUPFAM" id="SSF103511">
    <property type="entry name" value="Chlorophyll a-b binding protein"/>
    <property type="match status" value="1"/>
</dbReference>
<dbReference type="Proteomes" id="UP001054902">
    <property type="component" value="Unassembled WGS sequence"/>
</dbReference>
<dbReference type="InterPro" id="IPR022796">
    <property type="entry name" value="Chloroa_b-bind"/>
</dbReference>
<feature type="binding site" evidence="8">
    <location>
        <position position="70"/>
    </location>
    <ligand>
        <name>chlorophyll a</name>
        <dbReference type="ChEBI" id="CHEBI:58416"/>
        <label>1</label>
    </ligand>
</feature>
<comment type="subcellular location">
    <subcellularLocation>
        <location evidence="2">Plastid</location>
        <location evidence="2">Chloroplast</location>
    </subcellularLocation>
</comment>
<comment type="function">
    <text evidence="1">The light-harvesting complex (LHC) functions as a light receptor, it captures and delivers excitation energy to photosystems with which it is closely associated. Energy is transferred from the carotenoid and chlorophyll C (or B) to chlorophyll A and the photosynthetic reaction centers where it is used to synthesize ATP and reducing power.</text>
</comment>
<evidence type="ECO:0000256" key="7">
    <source>
        <dbReference type="ARBA" id="ARBA00023243"/>
    </source>
</evidence>
<dbReference type="EMBL" id="BLLK01000038">
    <property type="protein sequence ID" value="GFH49530.1"/>
    <property type="molecule type" value="Genomic_DNA"/>
</dbReference>
<keyword evidence="6" id="KW-0934">Plastid</keyword>
<evidence type="ECO:0000256" key="3">
    <source>
        <dbReference type="ARBA" id="ARBA00005933"/>
    </source>
</evidence>
<dbReference type="GO" id="GO:0016020">
    <property type="term" value="C:membrane"/>
    <property type="evidence" value="ECO:0007669"/>
    <property type="project" value="InterPro"/>
</dbReference>
<feature type="chain" id="PRO_5042162628" evidence="9">
    <location>
        <begin position="17"/>
        <end position="173"/>
    </location>
</feature>
<evidence type="ECO:0000256" key="1">
    <source>
        <dbReference type="ARBA" id="ARBA00004022"/>
    </source>
</evidence>
<keyword evidence="5" id="KW-0602">Photosynthesis</keyword>
<evidence type="ECO:0000256" key="4">
    <source>
        <dbReference type="ARBA" id="ARBA00022528"/>
    </source>
</evidence>
<comment type="caution">
    <text evidence="10">The sequence shown here is derived from an EMBL/GenBank/DDBJ whole genome shotgun (WGS) entry which is preliminary data.</text>
</comment>
<evidence type="ECO:0000256" key="9">
    <source>
        <dbReference type="SAM" id="SignalP"/>
    </source>
</evidence>
<protein>
    <submittedName>
        <fullName evidence="10">Chlorophyll a/b-binding protein</fullName>
    </submittedName>
</protein>
<dbReference type="GO" id="GO:0016168">
    <property type="term" value="F:chlorophyll binding"/>
    <property type="evidence" value="ECO:0007669"/>
    <property type="project" value="UniProtKB-KW"/>
</dbReference>
<evidence type="ECO:0000256" key="6">
    <source>
        <dbReference type="ARBA" id="ARBA00022640"/>
    </source>
</evidence>
<keyword evidence="8" id="KW-0148">Chlorophyll</keyword>
<proteinExistence type="inferred from homology"/>
<keyword evidence="4" id="KW-0150">Chloroplast</keyword>
<keyword evidence="8" id="KW-0157">Chromophore</keyword>
<evidence type="ECO:0000313" key="10">
    <source>
        <dbReference type="EMBL" id="GFH49530.1"/>
    </source>
</evidence>
<feature type="signal peptide" evidence="9">
    <location>
        <begin position="1"/>
        <end position="16"/>
    </location>
</feature>
<keyword evidence="9" id="KW-0732">Signal</keyword>
<feature type="binding site" description="axial binding residue" evidence="8">
    <location>
        <position position="75"/>
    </location>
    <ligand>
        <name>chlorophyll b</name>
        <dbReference type="ChEBI" id="CHEBI:61721"/>
        <label>1</label>
    </ligand>
    <ligandPart>
        <name>Mg</name>
        <dbReference type="ChEBI" id="CHEBI:25107"/>
    </ligandPart>
</feature>
<feature type="binding site" evidence="8">
    <location>
        <position position="56"/>
    </location>
    <ligand>
        <name>chlorophyll a</name>
        <dbReference type="ChEBI" id="CHEBI:58416"/>
        <label>1</label>
    </ligand>
</feature>
<dbReference type="Pfam" id="PF00504">
    <property type="entry name" value="Chloroa_b-bind"/>
    <property type="match status" value="1"/>
</dbReference>
<accession>A0AAD3CRJ0</accession>